<proteinExistence type="predicted"/>
<protein>
    <submittedName>
        <fullName evidence="1">Uncharacterized protein</fullName>
    </submittedName>
</protein>
<reference evidence="1" key="1">
    <citation type="submission" date="2020-04" db="EMBL/GenBank/DDBJ databases">
        <authorList>
            <person name="Chiriac C."/>
            <person name="Salcher M."/>
            <person name="Ghai R."/>
            <person name="Kavagutti S V."/>
        </authorList>
    </citation>
    <scope>NUCLEOTIDE SEQUENCE</scope>
</reference>
<sequence length="194" mass="22254">MADILPELCTGTSEWIPIKDLPSGKSQKYNEMSLKGKTGVYLVACSKDLEEIDAQKHFLSSKIGYIGMSCDLVYRTYNIKATVTGKSNQVYHNCGLYIKNRINTIPIEEYHVKYLYCDVDREDELERYMHNSMKDAFGVPFAWIEASAGKAGKLERVCDELDSLSDEEKTQVYDYLRNIMPEILMRIHDSKLNV</sequence>
<name>A0A6J5KSD8_9CAUD</name>
<organism evidence="1">
    <name type="scientific">uncultured Caudovirales phage</name>
    <dbReference type="NCBI Taxonomy" id="2100421"/>
    <lineage>
        <taxon>Viruses</taxon>
        <taxon>Duplodnaviria</taxon>
        <taxon>Heunggongvirae</taxon>
        <taxon>Uroviricota</taxon>
        <taxon>Caudoviricetes</taxon>
        <taxon>Peduoviridae</taxon>
        <taxon>Maltschvirus</taxon>
        <taxon>Maltschvirus maltsch</taxon>
    </lineage>
</organism>
<gene>
    <name evidence="1" type="ORF">UFOVP49_35</name>
</gene>
<dbReference type="EMBL" id="LR796178">
    <property type="protein sequence ID" value="CAB4124156.1"/>
    <property type="molecule type" value="Genomic_DNA"/>
</dbReference>
<evidence type="ECO:0000313" key="1">
    <source>
        <dbReference type="EMBL" id="CAB4124156.1"/>
    </source>
</evidence>
<accession>A0A6J5KSD8</accession>